<protein>
    <submittedName>
        <fullName evidence="3">Glutathione S-transferase</fullName>
        <ecNumber evidence="3">2.5.1.18</ecNumber>
    </submittedName>
</protein>
<dbReference type="SFLD" id="SFLDS00019">
    <property type="entry name" value="Glutathione_Transferase_(cytos"/>
    <property type="match status" value="1"/>
</dbReference>
<dbReference type="InterPro" id="IPR036249">
    <property type="entry name" value="Thioredoxin-like_sf"/>
</dbReference>
<gene>
    <name evidence="3" type="ordered locus">HNE_2391</name>
</gene>
<reference evidence="3 4" key="1">
    <citation type="journal article" date="2006" name="J. Bacteriol.">
        <title>Comparative genomic evidence for a close relationship between the dimorphic prosthecate bacteria Hyphomonas neptunium and Caulobacter crescentus.</title>
        <authorList>
            <person name="Badger J.H."/>
            <person name="Hoover T.R."/>
            <person name="Brun Y.V."/>
            <person name="Weiner R.M."/>
            <person name="Laub M.T."/>
            <person name="Alexandre G."/>
            <person name="Mrazek J."/>
            <person name="Ren Q."/>
            <person name="Paulsen I.T."/>
            <person name="Nelson K.E."/>
            <person name="Khouri H.M."/>
            <person name="Radune D."/>
            <person name="Sosa J."/>
            <person name="Dodson R.J."/>
            <person name="Sullivan S.A."/>
            <person name="Rosovitz M.J."/>
            <person name="Madupu R."/>
            <person name="Brinkac L.M."/>
            <person name="Durkin A.S."/>
            <person name="Daugherty S.C."/>
            <person name="Kothari S.P."/>
            <person name="Giglio M.G."/>
            <person name="Zhou L."/>
            <person name="Haft D.H."/>
            <person name="Selengut J.D."/>
            <person name="Davidsen T.M."/>
            <person name="Yang Q."/>
            <person name="Zafar N."/>
            <person name="Ward N.L."/>
        </authorList>
    </citation>
    <scope>NUCLEOTIDE SEQUENCE [LARGE SCALE GENOMIC DNA]</scope>
    <source>
        <strain evidence="3 4">ATCC 15444</strain>
    </source>
</reference>
<dbReference type="Pfam" id="PF00043">
    <property type="entry name" value="GST_C"/>
    <property type="match status" value="1"/>
</dbReference>
<dbReference type="InterPro" id="IPR040079">
    <property type="entry name" value="Glutathione_S-Trfase"/>
</dbReference>
<dbReference type="EMBL" id="CP000158">
    <property type="protein sequence ID" value="ABI75647.1"/>
    <property type="molecule type" value="Genomic_DNA"/>
</dbReference>
<dbReference type="CDD" id="cd00570">
    <property type="entry name" value="GST_N_family"/>
    <property type="match status" value="1"/>
</dbReference>
<dbReference type="SUPFAM" id="SSF52833">
    <property type="entry name" value="Thioredoxin-like"/>
    <property type="match status" value="1"/>
</dbReference>
<dbReference type="AlphaFoldDB" id="Q0BZK7"/>
<accession>Q0BZK7</accession>
<dbReference type="Gene3D" id="3.40.30.10">
    <property type="entry name" value="Glutaredoxin"/>
    <property type="match status" value="1"/>
</dbReference>
<dbReference type="PROSITE" id="PS50404">
    <property type="entry name" value="GST_NTER"/>
    <property type="match status" value="1"/>
</dbReference>
<dbReference type="KEGG" id="hne:HNE_2391"/>
<dbReference type="InterPro" id="IPR010987">
    <property type="entry name" value="Glutathione-S-Trfase_C-like"/>
</dbReference>
<dbReference type="InterPro" id="IPR036282">
    <property type="entry name" value="Glutathione-S-Trfase_C_sf"/>
</dbReference>
<dbReference type="CDD" id="cd00299">
    <property type="entry name" value="GST_C_family"/>
    <property type="match status" value="1"/>
</dbReference>
<dbReference type="GO" id="GO:0005737">
    <property type="term" value="C:cytoplasm"/>
    <property type="evidence" value="ECO:0007669"/>
    <property type="project" value="TreeGrafter"/>
</dbReference>
<evidence type="ECO:0000259" key="2">
    <source>
        <dbReference type="PROSITE" id="PS50405"/>
    </source>
</evidence>
<dbReference type="eggNOG" id="COG0625">
    <property type="taxonomic scope" value="Bacteria"/>
</dbReference>
<dbReference type="InterPro" id="IPR004045">
    <property type="entry name" value="Glutathione_S-Trfase_N"/>
</dbReference>
<dbReference type="GO" id="GO:0004364">
    <property type="term" value="F:glutathione transferase activity"/>
    <property type="evidence" value="ECO:0007669"/>
    <property type="project" value="UniProtKB-EC"/>
</dbReference>
<dbReference type="InterPro" id="IPR004046">
    <property type="entry name" value="GST_C"/>
</dbReference>
<dbReference type="PANTHER" id="PTHR43968:SF6">
    <property type="entry name" value="GLUTATHIONE S-TRANSFERASE OMEGA"/>
    <property type="match status" value="1"/>
</dbReference>
<dbReference type="Proteomes" id="UP000001959">
    <property type="component" value="Chromosome"/>
</dbReference>
<keyword evidence="3" id="KW-0808">Transferase</keyword>
<dbReference type="PANTHER" id="PTHR43968">
    <property type="match status" value="1"/>
</dbReference>
<dbReference type="SFLD" id="SFLDG00358">
    <property type="entry name" value="Main_(cytGST)"/>
    <property type="match status" value="1"/>
</dbReference>
<dbReference type="Pfam" id="PF13417">
    <property type="entry name" value="GST_N_3"/>
    <property type="match status" value="1"/>
</dbReference>
<dbReference type="HOGENOM" id="CLU_011226_5_3_5"/>
<sequence>MTNVIVYEHPLSPYAQKVKISLREKGVPFETRLPEGIGTGATAGGFAKANPRGEVPALIHGDVEIFDSTIILEYIEDVWPDPAMLPKSPADRARVRMIEDVMDTQFEAITWGLGELNFFRRAEGAKKEEMEAKARTQAEAFFKVLEGYLGDREWFNGASFGWGDLSVVPYLNGAAGFDIRPAESSRLGAWAKRANARESVALARRESEASIGGMNQVDQAVKAGLFKRQYRDHRLEWMMKTGGTEIVLKGLEAGNIRFTGP</sequence>
<evidence type="ECO:0000259" key="1">
    <source>
        <dbReference type="PROSITE" id="PS50404"/>
    </source>
</evidence>
<keyword evidence="4" id="KW-1185">Reference proteome</keyword>
<feature type="domain" description="GST C-terminal" evidence="2">
    <location>
        <begin position="88"/>
        <end position="221"/>
    </location>
</feature>
<dbReference type="InterPro" id="IPR050983">
    <property type="entry name" value="GST_Omega/HSP26"/>
</dbReference>
<dbReference type="PROSITE" id="PS50405">
    <property type="entry name" value="GST_CTER"/>
    <property type="match status" value="1"/>
</dbReference>
<dbReference type="SUPFAM" id="SSF47616">
    <property type="entry name" value="GST C-terminal domain-like"/>
    <property type="match status" value="1"/>
</dbReference>
<evidence type="ECO:0000313" key="3">
    <source>
        <dbReference type="EMBL" id="ABI75647.1"/>
    </source>
</evidence>
<dbReference type="Gene3D" id="1.20.1050.10">
    <property type="match status" value="1"/>
</dbReference>
<evidence type="ECO:0000313" key="4">
    <source>
        <dbReference type="Proteomes" id="UP000001959"/>
    </source>
</evidence>
<organism evidence="3 4">
    <name type="scientific">Hyphomonas neptunium (strain ATCC 15444)</name>
    <dbReference type="NCBI Taxonomy" id="228405"/>
    <lineage>
        <taxon>Bacteria</taxon>
        <taxon>Pseudomonadati</taxon>
        <taxon>Pseudomonadota</taxon>
        <taxon>Alphaproteobacteria</taxon>
        <taxon>Hyphomonadales</taxon>
        <taxon>Hyphomonadaceae</taxon>
        <taxon>Hyphomonas</taxon>
    </lineage>
</organism>
<name>Q0BZK7_HYPNA</name>
<dbReference type="STRING" id="228405.HNE_2391"/>
<dbReference type="RefSeq" id="WP_011647384.1">
    <property type="nucleotide sequence ID" value="NC_008358.1"/>
</dbReference>
<proteinExistence type="predicted"/>
<dbReference type="EC" id="2.5.1.18" evidence="3"/>
<feature type="domain" description="GST N-terminal" evidence="1">
    <location>
        <begin position="2"/>
        <end position="83"/>
    </location>
</feature>